<name>A0ABS4IA22_9BACL</name>
<dbReference type="EMBL" id="JAGGKV010000041">
    <property type="protein sequence ID" value="MBP1967773.1"/>
    <property type="molecule type" value="Genomic_DNA"/>
</dbReference>
<protein>
    <submittedName>
        <fullName evidence="1">Uncharacterized protein</fullName>
    </submittedName>
</protein>
<evidence type="ECO:0000313" key="1">
    <source>
        <dbReference type="EMBL" id="MBP1967773.1"/>
    </source>
</evidence>
<comment type="caution">
    <text evidence="1">The sequence shown here is derived from an EMBL/GenBank/DDBJ whole genome shotgun (WGS) entry which is preliminary data.</text>
</comment>
<evidence type="ECO:0000313" key="2">
    <source>
        <dbReference type="Proteomes" id="UP001519344"/>
    </source>
</evidence>
<proteinExistence type="predicted"/>
<gene>
    <name evidence="1" type="ORF">J2Z65_007052</name>
</gene>
<organism evidence="1 2">
    <name type="scientific">Paenibacillus aceris</name>
    <dbReference type="NCBI Taxonomy" id="869555"/>
    <lineage>
        <taxon>Bacteria</taxon>
        <taxon>Bacillati</taxon>
        <taxon>Bacillota</taxon>
        <taxon>Bacilli</taxon>
        <taxon>Bacillales</taxon>
        <taxon>Paenibacillaceae</taxon>
        <taxon>Paenibacillus</taxon>
    </lineage>
</organism>
<keyword evidence="2" id="KW-1185">Reference proteome</keyword>
<accession>A0ABS4IA22</accession>
<dbReference type="Proteomes" id="UP001519344">
    <property type="component" value="Unassembled WGS sequence"/>
</dbReference>
<reference evidence="1 2" key="1">
    <citation type="submission" date="2021-03" db="EMBL/GenBank/DDBJ databases">
        <title>Genomic Encyclopedia of Type Strains, Phase IV (KMG-IV): sequencing the most valuable type-strain genomes for metagenomic binning, comparative biology and taxonomic classification.</title>
        <authorList>
            <person name="Goeker M."/>
        </authorList>
    </citation>
    <scope>NUCLEOTIDE SEQUENCE [LARGE SCALE GENOMIC DNA]</scope>
    <source>
        <strain evidence="1 2">DSM 24950</strain>
    </source>
</reference>
<dbReference type="RefSeq" id="WP_167064873.1">
    <property type="nucleotide sequence ID" value="NZ_JAAOZR010000039.1"/>
</dbReference>
<sequence length="93" mass="10649">MDIKFAKEVYQKLESKGFTVFEGETSDIIAISKILHNQTGHSYDLALTFKNGKYDGFTLGGDQELNNETFKNYETMGIMDLITNTIKDVLFRR</sequence>